<dbReference type="EMBL" id="JAIWYP010000009">
    <property type="protein sequence ID" value="KAH3776548.1"/>
    <property type="molecule type" value="Genomic_DNA"/>
</dbReference>
<evidence type="ECO:0000313" key="3">
    <source>
        <dbReference type="Proteomes" id="UP000828390"/>
    </source>
</evidence>
<sequence>MADSNDQSDSEVDFNVNENGRGEVKSTKRANLTRHMVALTVVDRVQTLNQTLIPEMKIGTSTSHTSKIV</sequence>
<comment type="caution">
    <text evidence="2">The sequence shown here is derived from an EMBL/GenBank/DDBJ whole genome shotgun (WGS) entry which is preliminary data.</text>
</comment>
<reference evidence="2" key="1">
    <citation type="journal article" date="2019" name="bioRxiv">
        <title>The Genome of the Zebra Mussel, Dreissena polymorpha: A Resource for Invasive Species Research.</title>
        <authorList>
            <person name="McCartney M.A."/>
            <person name="Auch B."/>
            <person name="Kono T."/>
            <person name="Mallez S."/>
            <person name="Zhang Y."/>
            <person name="Obille A."/>
            <person name="Becker A."/>
            <person name="Abrahante J.E."/>
            <person name="Garbe J."/>
            <person name="Badalamenti J.P."/>
            <person name="Herman A."/>
            <person name="Mangelson H."/>
            <person name="Liachko I."/>
            <person name="Sullivan S."/>
            <person name="Sone E.D."/>
            <person name="Koren S."/>
            <person name="Silverstein K.A.T."/>
            <person name="Beckman K.B."/>
            <person name="Gohl D.M."/>
        </authorList>
    </citation>
    <scope>NUCLEOTIDE SEQUENCE</scope>
    <source>
        <strain evidence="2">Duluth1</strain>
        <tissue evidence="2">Whole animal</tissue>
    </source>
</reference>
<evidence type="ECO:0000256" key="1">
    <source>
        <dbReference type="SAM" id="MobiDB-lite"/>
    </source>
</evidence>
<dbReference type="AlphaFoldDB" id="A0A9D4EC09"/>
<evidence type="ECO:0000313" key="2">
    <source>
        <dbReference type="EMBL" id="KAH3776548.1"/>
    </source>
</evidence>
<feature type="compositionally biased region" description="Acidic residues" evidence="1">
    <location>
        <begin position="1"/>
        <end position="12"/>
    </location>
</feature>
<name>A0A9D4EC09_DREPO</name>
<organism evidence="2 3">
    <name type="scientific">Dreissena polymorpha</name>
    <name type="common">Zebra mussel</name>
    <name type="synonym">Mytilus polymorpha</name>
    <dbReference type="NCBI Taxonomy" id="45954"/>
    <lineage>
        <taxon>Eukaryota</taxon>
        <taxon>Metazoa</taxon>
        <taxon>Spiralia</taxon>
        <taxon>Lophotrochozoa</taxon>
        <taxon>Mollusca</taxon>
        <taxon>Bivalvia</taxon>
        <taxon>Autobranchia</taxon>
        <taxon>Heteroconchia</taxon>
        <taxon>Euheterodonta</taxon>
        <taxon>Imparidentia</taxon>
        <taxon>Neoheterodontei</taxon>
        <taxon>Myida</taxon>
        <taxon>Dreissenoidea</taxon>
        <taxon>Dreissenidae</taxon>
        <taxon>Dreissena</taxon>
    </lineage>
</organism>
<proteinExistence type="predicted"/>
<accession>A0A9D4EC09</accession>
<protein>
    <submittedName>
        <fullName evidence="2">Uncharacterized protein</fullName>
    </submittedName>
</protein>
<gene>
    <name evidence="2" type="ORF">DPMN_177976</name>
</gene>
<reference evidence="2" key="2">
    <citation type="submission" date="2020-11" db="EMBL/GenBank/DDBJ databases">
        <authorList>
            <person name="McCartney M.A."/>
            <person name="Auch B."/>
            <person name="Kono T."/>
            <person name="Mallez S."/>
            <person name="Becker A."/>
            <person name="Gohl D.M."/>
            <person name="Silverstein K.A.T."/>
            <person name="Koren S."/>
            <person name="Bechman K.B."/>
            <person name="Herman A."/>
            <person name="Abrahante J.E."/>
            <person name="Garbe J."/>
        </authorList>
    </citation>
    <scope>NUCLEOTIDE SEQUENCE</scope>
    <source>
        <strain evidence="2">Duluth1</strain>
        <tissue evidence="2">Whole animal</tissue>
    </source>
</reference>
<keyword evidence="3" id="KW-1185">Reference proteome</keyword>
<dbReference type="Proteomes" id="UP000828390">
    <property type="component" value="Unassembled WGS sequence"/>
</dbReference>
<feature type="region of interest" description="Disordered" evidence="1">
    <location>
        <begin position="1"/>
        <end position="28"/>
    </location>
</feature>